<feature type="compositionally biased region" description="Basic residues" evidence="1">
    <location>
        <begin position="999"/>
        <end position="1008"/>
    </location>
</feature>
<dbReference type="GO" id="GO:0030041">
    <property type="term" value="P:actin filament polymerization"/>
    <property type="evidence" value="ECO:0007669"/>
    <property type="project" value="TreeGrafter"/>
</dbReference>
<dbReference type="PANTHER" id="PTHR45691:SF6">
    <property type="entry name" value="PROTEIN DIAPHANOUS"/>
    <property type="match status" value="1"/>
</dbReference>
<sequence>MDTSADLSDLTSLNTSLQTSTPPPNSSFEEYPVGEDLSGYSHDFFRDLPGLQSPEHPDSNLVPPISNLVPPVSNLVFPNPDNDEVPEEDANEVDADPGANDSDDFEEESFGDMHPRRQAHIDDEEEEEEEDQLQSSPVRPPERKTPLPVDAMHSPYPLPPRAEEPQLGGGYKHREASPLPPHLQPTTRLRRDIKPSARSTAETAALHELRAESSKPVGAPAVAPAPAPAPVPARPTDPLPRLNLARMHTERLRSTPPPQRSNTPPQRARTPLDGARAAALLRPAPVPPRAVSVPPPPTQPLTRPPPPIRSPSPTTRPPSPPPPRPPRQRSCPPTPDRSLLPPPPTHYGYWQKHDLPPPPEGYIGANNFEELNRSLEQPFPQQLPPSSTPQSSDPAALFDDGVDVEMTAPQHNNEDAASTVDDIDETRSTSVVERGETPLSLSAIDNEDVEMEEEETATATDGGVDGYGDEVNGGGGGGDGEVDGKSAIDPGGRPSKSSIGWRKAFIQDVQEVSRRYAQASGIPAERFMKALGSHTAGGFNPWNTYQSFASDPEHIVNEYRRIAPAGWVPVVDEIPTLQRPEFVAMFNKFKDLWGEEKAKLILHKYDEKLFSERGETMLSRQRGFEKQCREFADTLETFGDKKQEAIIFFVGSVVSEDMELGRVIATPGLDPSFANAFKHPNTGGSYSSSDLLGVAKTCAYNSRMSGNLSAGVVLDPGPAPPAPAFVPSTRSGASAGASAASATASAHASVTPATASLHAPAASLTTPNASASTSAITVKTEGTGTARKKRKDGVRAEHMNWEASTFANIIDDLPAETEDRTWLRTRWSAMSVAQLGYDVFHKEKPSEFSWLPLPQILRRNNVRLVGYPNNLMFPGETEKGRTQATGAWRKTHMAYFNLALREFERDPTHGMRLQEHTPVPGNDFVMISHDYDKPPPPGPPDAVETYWNTSGGRRVRCVHMNGDIYTASIDLIHVGSPAVGATLVQKVDEEDEVVEVTKPTKRSTKKTATKAPTKGPTEAPPQPPPQPPAEASTSARSSRSTSRPRPKPLTEEMKAGVKQKAKGKVVEVVDVDVESQDTEDDTPLTAKTPGKRKAVNDDTEYVEPTPRASKSKDTKRGRTPPAPPAPSPPSDYYFVSDTDNAQPPVKRHKTRADGPVSAPPVVQQGGGRRAPPKAAAKAPEKHVSFANDPVKVAARRAVMASIPPPEGWPEDEYPIGDSRRPPPPKRSTRSRTRAAKPVEPAEPEPVTPPFSYPSPPPNTQHKGIMYAADGTGVPIGRVFAQPRSGAHVLVDGLPPAPSAPIAPTPALPPAPAPSLPTAPAPSFLQGLAPTAGAPAQTMVVDMASYQMMQAQLQSLIQLQESMQGRLERFAEQQGRQG</sequence>
<feature type="compositionally biased region" description="Pro residues" evidence="1">
    <location>
        <begin position="1243"/>
        <end position="1258"/>
    </location>
</feature>
<feature type="region of interest" description="Disordered" evidence="1">
    <location>
        <begin position="456"/>
        <end position="499"/>
    </location>
</feature>
<evidence type="ECO:0000313" key="3">
    <source>
        <dbReference type="Proteomes" id="UP001362999"/>
    </source>
</evidence>
<feature type="compositionally biased region" description="Basic and acidic residues" evidence="1">
    <location>
        <begin position="111"/>
        <end position="121"/>
    </location>
</feature>
<name>A0AAW0A2Z6_9AGAR</name>
<dbReference type="PRINTS" id="PR01217">
    <property type="entry name" value="PRICHEXTENSN"/>
</dbReference>
<feature type="compositionally biased region" description="Low complexity" evidence="1">
    <location>
        <begin position="1029"/>
        <end position="1043"/>
    </location>
</feature>
<feature type="compositionally biased region" description="Acidic residues" evidence="1">
    <location>
        <begin position="122"/>
        <end position="132"/>
    </location>
</feature>
<feature type="compositionally biased region" description="Pro residues" evidence="1">
    <location>
        <begin position="332"/>
        <end position="345"/>
    </location>
</feature>
<feature type="compositionally biased region" description="Acidic residues" evidence="1">
    <location>
        <begin position="81"/>
        <end position="110"/>
    </location>
</feature>
<feature type="compositionally biased region" description="Gly residues" evidence="1">
    <location>
        <begin position="463"/>
        <end position="479"/>
    </location>
</feature>
<dbReference type="GO" id="GO:0005884">
    <property type="term" value="C:actin filament"/>
    <property type="evidence" value="ECO:0007669"/>
    <property type="project" value="TreeGrafter"/>
</dbReference>
<comment type="caution">
    <text evidence="2">The sequence shown here is derived from an EMBL/GenBank/DDBJ whole genome shotgun (WGS) entry which is preliminary data.</text>
</comment>
<feature type="compositionally biased region" description="Acidic residues" evidence="1">
    <location>
        <begin position="1069"/>
        <end position="1082"/>
    </location>
</feature>
<dbReference type="EMBL" id="JAWWNJ010000088">
    <property type="protein sequence ID" value="KAK7000545.1"/>
    <property type="molecule type" value="Genomic_DNA"/>
</dbReference>
<dbReference type="InterPro" id="IPR051412">
    <property type="entry name" value="Formin_Homology_Diaphanous_sf"/>
</dbReference>
<feature type="region of interest" description="Disordered" evidence="1">
    <location>
        <begin position="1202"/>
        <end position="1261"/>
    </location>
</feature>
<proteinExistence type="predicted"/>
<gene>
    <name evidence="2" type="ORF">R3P38DRAFT_3218665</name>
</gene>
<keyword evidence="3" id="KW-1185">Reference proteome</keyword>
<dbReference type="Proteomes" id="UP001362999">
    <property type="component" value="Unassembled WGS sequence"/>
</dbReference>
<feature type="compositionally biased region" description="Basic residues" evidence="1">
    <location>
        <begin position="1222"/>
        <end position="1234"/>
    </location>
</feature>
<reference evidence="2 3" key="1">
    <citation type="journal article" date="2024" name="J Genomics">
        <title>Draft genome sequencing and assembly of Favolaschia claudopus CIRM-BRFM 2984 isolated from oak limbs.</title>
        <authorList>
            <person name="Navarro D."/>
            <person name="Drula E."/>
            <person name="Chaduli D."/>
            <person name="Cazenave R."/>
            <person name="Ahrendt S."/>
            <person name="Wang J."/>
            <person name="Lipzen A."/>
            <person name="Daum C."/>
            <person name="Barry K."/>
            <person name="Grigoriev I.V."/>
            <person name="Favel A."/>
            <person name="Rosso M.N."/>
            <person name="Martin F."/>
        </authorList>
    </citation>
    <scope>NUCLEOTIDE SEQUENCE [LARGE SCALE GENOMIC DNA]</scope>
    <source>
        <strain evidence="2 3">CIRM-BRFM 2984</strain>
    </source>
</reference>
<feature type="compositionally biased region" description="Pro residues" evidence="1">
    <location>
        <begin position="223"/>
        <end position="238"/>
    </location>
</feature>
<feature type="region of interest" description="Disordered" evidence="1">
    <location>
        <begin position="764"/>
        <end position="794"/>
    </location>
</feature>
<feature type="compositionally biased region" description="Pro residues" evidence="1">
    <location>
        <begin position="284"/>
        <end position="325"/>
    </location>
</feature>
<feature type="compositionally biased region" description="Pro residues" evidence="1">
    <location>
        <begin position="1120"/>
        <end position="1129"/>
    </location>
</feature>
<feature type="compositionally biased region" description="Polar residues" evidence="1">
    <location>
        <begin position="764"/>
        <end position="783"/>
    </location>
</feature>
<feature type="compositionally biased region" description="Pro residues" evidence="1">
    <location>
        <begin position="1018"/>
        <end position="1028"/>
    </location>
</feature>
<accession>A0AAW0A2Z6</accession>
<evidence type="ECO:0000256" key="1">
    <source>
        <dbReference type="SAM" id="MobiDB-lite"/>
    </source>
</evidence>
<organism evidence="2 3">
    <name type="scientific">Favolaschia claudopus</name>
    <dbReference type="NCBI Taxonomy" id="2862362"/>
    <lineage>
        <taxon>Eukaryota</taxon>
        <taxon>Fungi</taxon>
        <taxon>Dikarya</taxon>
        <taxon>Basidiomycota</taxon>
        <taxon>Agaricomycotina</taxon>
        <taxon>Agaricomycetes</taxon>
        <taxon>Agaricomycetidae</taxon>
        <taxon>Agaricales</taxon>
        <taxon>Marasmiineae</taxon>
        <taxon>Mycenaceae</taxon>
        <taxon>Favolaschia</taxon>
    </lineage>
</organism>
<feature type="region of interest" description="Disordered" evidence="1">
    <location>
        <begin position="993"/>
        <end position="1183"/>
    </location>
</feature>
<evidence type="ECO:0000313" key="2">
    <source>
        <dbReference type="EMBL" id="KAK7000545.1"/>
    </source>
</evidence>
<feature type="region of interest" description="Disordered" evidence="1">
    <location>
        <begin position="1"/>
        <end position="422"/>
    </location>
</feature>
<feature type="compositionally biased region" description="Low complexity" evidence="1">
    <location>
        <begin position="1"/>
        <end position="20"/>
    </location>
</feature>
<protein>
    <submittedName>
        <fullName evidence="2">Uncharacterized protein</fullName>
    </submittedName>
</protein>
<dbReference type="PANTHER" id="PTHR45691">
    <property type="entry name" value="PROTEIN DIAPHANOUS"/>
    <property type="match status" value="1"/>
</dbReference>